<proteinExistence type="inferred from homology"/>
<evidence type="ECO:0000256" key="1">
    <source>
        <dbReference type="ARBA" id="ARBA00004141"/>
    </source>
</evidence>
<keyword evidence="3" id="KW-1133">Transmembrane helix</keyword>
<feature type="transmembrane region" description="Helical" evidence="3">
    <location>
        <begin position="212"/>
        <end position="235"/>
    </location>
</feature>
<evidence type="ECO:0008006" key="6">
    <source>
        <dbReference type="Google" id="ProtNLM"/>
    </source>
</evidence>
<feature type="transmembrane region" description="Helical" evidence="3">
    <location>
        <begin position="90"/>
        <end position="111"/>
    </location>
</feature>
<gene>
    <name evidence="4" type="ORF">G6F64_003898</name>
</gene>
<dbReference type="PANTHER" id="PTHR11360">
    <property type="entry name" value="MONOCARBOXYLATE TRANSPORTER"/>
    <property type="match status" value="1"/>
</dbReference>
<dbReference type="InterPro" id="IPR036259">
    <property type="entry name" value="MFS_trans_sf"/>
</dbReference>
<comment type="caution">
    <text evidence="4">The sequence shown here is derived from an EMBL/GenBank/DDBJ whole genome shotgun (WGS) entry which is preliminary data.</text>
</comment>
<keyword evidence="5" id="KW-1185">Reference proteome</keyword>
<feature type="transmembrane region" description="Helical" evidence="3">
    <location>
        <begin position="123"/>
        <end position="142"/>
    </location>
</feature>
<keyword evidence="3" id="KW-0812">Transmembrane</keyword>
<dbReference type="AlphaFoldDB" id="A0A9P7BU99"/>
<accession>A0A9P7BU99</accession>
<dbReference type="Pfam" id="PF07690">
    <property type="entry name" value="MFS_1"/>
    <property type="match status" value="1"/>
</dbReference>
<feature type="transmembrane region" description="Helical" evidence="3">
    <location>
        <begin position="154"/>
        <end position="173"/>
    </location>
</feature>
<feature type="transmembrane region" description="Helical" evidence="3">
    <location>
        <begin position="185"/>
        <end position="206"/>
    </location>
</feature>
<sequence>MEHSFNRPDLLQSNTTSVHIPIFVDDSSTIVSNSQLTVNSRTVYSQEHIPKAKLNELFRVSSMSDSAYISEKKEDHVENVCDLEEDPYRWAILLGGFLAQAISMCIMQEYYDRQVFKGSVDSTALSFVGTIGMSFGGLMGPVTPVLMSLIGVRWILFLSTISLTAGLILASFAQQIWQLYITHSVMHGIGAALFNVVSMSISPQWFIRRRGLSMGIMVSGSGIVGLIMPFVITHLNESLGGAWCYRILGIINFVVSLLPTQGSVLVASFSAVNVVGRIFSGYIGDQVGLVNQPFGRPKEYAFLLSWPALPIICSTPRGSTASSPCTWPLADYRLSFLFPDLRPPLLCGLDSPFALLFGAIDILPADYHQVVPSANSCLQLPVSACLRAVPNTPLNRSLRQLRLSSPYIKDLDSNLLHPRTATEFHVHPYLARKFLRLVRQNHILLAPFLVRPFIPVQYASLGSYPFTSNLTSVVDASPFLLSRKLITVDNSRCLRSKLFCRLCILPISDSKILFPLPPDGWH</sequence>
<dbReference type="SUPFAM" id="SSF103473">
    <property type="entry name" value="MFS general substrate transporter"/>
    <property type="match status" value="1"/>
</dbReference>
<keyword evidence="3" id="KW-0472">Membrane</keyword>
<organism evidence="4 5">
    <name type="scientific">Rhizopus oryzae</name>
    <name type="common">Mucormycosis agent</name>
    <name type="synonym">Rhizopus arrhizus var. delemar</name>
    <dbReference type="NCBI Taxonomy" id="64495"/>
    <lineage>
        <taxon>Eukaryota</taxon>
        <taxon>Fungi</taxon>
        <taxon>Fungi incertae sedis</taxon>
        <taxon>Mucoromycota</taxon>
        <taxon>Mucoromycotina</taxon>
        <taxon>Mucoromycetes</taxon>
        <taxon>Mucorales</taxon>
        <taxon>Mucorineae</taxon>
        <taxon>Rhizopodaceae</taxon>
        <taxon>Rhizopus</taxon>
    </lineage>
</organism>
<comment type="similarity">
    <text evidence="2">Belongs to the major facilitator superfamily. Monocarboxylate porter (TC 2.A.1.13) family.</text>
</comment>
<feature type="transmembrane region" description="Helical" evidence="3">
    <location>
        <begin position="247"/>
        <end position="269"/>
    </location>
</feature>
<dbReference type="InterPro" id="IPR011701">
    <property type="entry name" value="MFS"/>
</dbReference>
<evidence type="ECO:0000313" key="5">
    <source>
        <dbReference type="Proteomes" id="UP000716291"/>
    </source>
</evidence>
<evidence type="ECO:0000256" key="2">
    <source>
        <dbReference type="ARBA" id="ARBA00006727"/>
    </source>
</evidence>
<dbReference type="Gene3D" id="1.20.1250.20">
    <property type="entry name" value="MFS general substrate transporter like domains"/>
    <property type="match status" value="1"/>
</dbReference>
<name>A0A9P7BU99_RHIOR</name>
<dbReference type="Proteomes" id="UP000716291">
    <property type="component" value="Unassembled WGS sequence"/>
</dbReference>
<dbReference type="PANTHER" id="PTHR11360:SF284">
    <property type="entry name" value="EG:103B4.3 PROTEIN-RELATED"/>
    <property type="match status" value="1"/>
</dbReference>
<dbReference type="GO" id="GO:0016020">
    <property type="term" value="C:membrane"/>
    <property type="evidence" value="ECO:0007669"/>
    <property type="project" value="UniProtKB-SubCell"/>
</dbReference>
<dbReference type="GO" id="GO:0022857">
    <property type="term" value="F:transmembrane transporter activity"/>
    <property type="evidence" value="ECO:0007669"/>
    <property type="project" value="InterPro"/>
</dbReference>
<evidence type="ECO:0000313" key="4">
    <source>
        <dbReference type="EMBL" id="KAG1311311.1"/>
    </source>
</evidence>
<reference evidence="4" key="1">
    <citation type="journal article" date="2020" name="Microb. Genom.">
        <title>Genetic diversity of clinical and environmental Mucorales isolates obtained from an investigation of mucormycosis cases among solid organ transplant recipients.</title>
        <authorList>
            <person name="Nguyen M.H."/>
            <person name="Kaul D."/>
            <person name="Muto C."/>
            <person name="Cheng S.J."/>
            <person name="Richter R.A."/>
            <person name="Bruno V.M."/>
            <person name="Liu G."/>
            <person name="Beyhan S."/>
            <person name="Sundermann A.J."/>
            <person name="Mounaud S."/>
            <person name="Pasculle A.W."/>
            <person name="Nierman W.C."/>
            <person name="Driscoll E."/>
            <person name="Cumbie R."/>
            <person name="Clancy C.J."/>
            <person name="Dupont C.L."/>
        </authorList>
    </citation>
    <scope>NUCLEOTIDE SEQUENCE</scope>
    <source>
        <strain evidence="4">GL11</strain>
    </source>
</reference>
<comment type="subcellular location">
    <subcellularLocation>
        <location evidence="1">Membrane</location>
        <topology evidence="1">Multi-pass membrane protein</topology>
    </subcellularLocation>
</comment>
<dbReference type="InterPro" id="IPR050327">
    <property type="entry name" value="Proton-linked_MCT"/>
</dbReference>
<dbReference type="EMBL" id="JAANQT010000402">
    <property type="protein sequence ID" value="KAG1311311.1"/>
    <property type="molecule type" value="Genomic_DNA"/>
</dbReference>
<evidence type="ECO:0000256" key="3">
    <source>
        <dbReference type="SAM" id="Phobius"/>
    </source>
</evidence>
<protein>
    <recommendedName>
        <fullName evidence="6">Major facilitator superfamily (MFS) profile domain-containing protein</fullName>
    </recommendedName>
</protein>